<accession>A0A917IQK2</accession>
<name>A0A917IQK2_9BACT</name>
<dbReference type="RefSeq" id="WP_188950916.1">
    <property type="nucleotide sequence ID" value="NZ_BMIB01000001.1"/>
</dbReference>
<protein>
    <recommendedName>
        <fullName evidence="3">Leucine Rich repeat-containing protein</fullName>
    </recommendedName>
</protein>
<sequence length="304" mass="33764">MTVNSNLSTFLFKKVETWSAETGINATEGIVYRISVEYDDEQSITEKLTAFAQDPKAAGITELIIGQFDTDAGGNSKEVVEALIQLSSMFSQLKALFLGDITYEECEISWINQTDMTPLLAAYPQLEHFQVRGGQDLRFQHLHHENLKTLIVETGGLYPDTVADILNATLPKLTKLHLWLGTDEYGWGSSIEDFAPILSGEKFPGLKHLGLMDNEAQDEIAAVVCQSPIIKKLESLDLSMGVLTDAGGEALLNCPDIKNLSYLNLRHHYMSNAMMDKLKATGINVNLDDQEEGDEEDRYIEVSE</sequence>
<gene>
    <name evidence="1" type="ORF">GCM10011379_10500</name>
</gene>
<keyword evidence="2" id="KW-1185">Reference proteome</keyword>
<reference evidence="1" key="2">
    <citation type="submission" date="2020-09" db="EMBL/GenBank/DDBJ databases">
        <authorList>
            <person name="Sun Q."/>
            <person name="Zhou Y."/>
        </authorList>
    </citation>
    <scope>NUCLEOTIDE SEQUENCE</scope>
    <source>
        <strain evidence="1">CGMCC 1.15290</strain>
    </source>
</reference>
<dbReference type="EMBL" id="BMIB01000001">
    <property type="protein sequence ID" value="GGH61477.1"/>
    <property type="molecule type" value="Genomic_DNA"/>
</dbReference>
<dbReference type="NCBIfam" id="NF038076">
    <property type="entry name" value="fam_STM4015"/>
    <property type="match status" value="1"/>
</dbReference>
<dbReference type="AlphaFoldDB" id="A0A917IQK2"/>
<dbReference type="InterPro" id="IPR032675">
    <property type="entry name" value="LRR_dom_sf"/>
</dbReference>
<dbReference type="SUPFAM" id="SSF52047">
    <property type="entry name" value="RNI-like"/>
    <property type="match status" value="1"/>
</dbReference>
<comment type="caution">
    <text evidence="1">The sequence shown here is derived from an EMBL/GenBank/DDBJ whole genome shotgun (WGS) entry which is preliminary data.</text>
</comment>
<evidence type="ECO:0000313" key="2">
    <source>
        <dbReference type="Proteomes" id="UP000627292"/>
    </source>
</evidence>
<reference evidence="1" key="1">
    <citation type="journal article" date="2014" name="Int. J. Syst. Evol. Microbiol.">
        <title>Complete genome sequence of Corynebacterium casei LMG S-19264T (=DSM 44701T), isolated from a smear-ripened cheese.</title>
        <authorList>
            <consortium name="US DOE Joint Genome Institute (JGI-PGF)"/>
            <person name="Walter F."/>
            <person name="Albersmeier A."/>
            <person name="Kalinowski J."/>
            <person name="Ruckert C."/>
        </authorList>
    </citation>
    <scope>NUCLEOTIDE SEQUENCE</scope>
    <source>
        <strain evidence="1">CGMCC 1.15290</strain>
    </source>
</reference>
<evidence type="ECO:0000313" key="1">
    <source>
        <dbReference type="EMBL" id="GGH61477.1"/>
    </source>
</evidence>
<evidence type="ECO:0008006" key="3">
    <source>
        <dbReference type="Google" id="ProtNLM"/>
    </source>
</evidence>
<dbReference type="Proteomes" id="UP000627292">
    <property type="component" value="Unassembled WGS sequence"/>
</dbReference>
<organism evidence="1 2">
    <name type="scientific">Filimonas zeae</name>
    <dbReference type="NCBI Taxonomy" id="1737353"/>
    <lineage>
        <taxon>Bacteria</taxon>
        <taxon>Pseudomonadati</taxon>
        <taxon>Bacteroidota</taxon>
        <taxon>Chitinophagia</taxon>
        <taxon>Chitinophagales</taxon>
        <taxon>Chitinophagaceae</taxon>
        <taxon>Filimonas</taxon>
    </lineage>
</organism>
<dbReference type="InterPro" id="IPR047722">
    <property type="entry name" value="STM4015-like"/>
</dbReference>
<dbReference type="Gene3D" id="3.80.10.10">
    <property type="entry name" value="Ribonuclease Inhibitor"/>
    <property type="match status" value="1"/>
</dbReference>
<proteinExistence type="predicted"/>